<protein>
    <submittedName>
        <fullName evidence="1">Uncharacterized protein</fullName>
    </submittedName>
</protein>
<reference evidence="1 2" key="1">
    <citation type="submission" date="2010-07" db="EMBL/GenBank/DDBJ databases">
        <authorList>
            <person name="Sid Ahmed O."/>
        </authorList>
    </citation>
    <scope>NUCLEOTIDE SEQUENCE [LARGE SCALE GENOMIC DNA]</scope>
    <source>
        <strain evidence="1 2">TX4248</strain>
    </source>
</reference>
<dbReference type="HOGENOM" id="CLU_2395180_0_0_9"/>
<dbReference type="RefSeq" id="WP_002402132.1">
    <property type="nucleotide sequence ID" value="NZ_GL454441.1"/>
</dbReference>
<accession>A0A125W6H7</accession>
<evidence type="ECO:0000313" key="1">
    <source>
        <dbReference type="EMBL" id="EFM82940.1"/>
    </source>
</evidence>
<dbReference type="EMBL" id="AEBR01000040">
    <property type="protein sequence ID" value="EFM82940.1"/>
    <property type="molecule type" value="Genomic_DNA"/>
</dbReference>
<name>A0A125W6H7_ENTFL</name>
<gene>
    <name evidence="1" type="ORF">HMPREF9498_01410</name>
</gene>
<organism evidence="1 2">
    <name type="scientific">Enterococcus faecalis TX4248</name>
    <dbReference type="NCBI Taxonomy" id="749495"/>
    <lineage>
        <taxon>Bacteria</taxon>
        <taxon>Bacillati</taxon>
        <taxon>Bacillota</taxon>
        <taxon>Bacilli</taxon>
        <taxon>Lactobacillales</taxon>
        <taxon>Enterococcaceae</taxon>
        <taxon>Enterococcus</taxon>
    </lineage>
</organism>
<evidence type="ECO:0000313" key="2">
    <source>
        <dbReference type="Proteomes" id="UP000004846"/>
    </source>
</evidence>
<proteinExistence type="predicted"/>
<comment type="caution">
    <text evidence="1">The sequence shown here is derived from an EMBL/GenBank/DDBJ whole genome shotgun (WGS) entry which is preliminary data.</text>
</comment>
<sequence>MKIAIKKRPLSQYYLWKLSNDYEQKAETDPTVPPIKQMIGQLKAERHNLEKVSGEIVSVHISSLAFLEDFLQNVPEHSYRKLLQELQEIFIYRKEK</sequence>
<dbReference type="AlphaFoldDB" id="A0A125W6H7"/>
<dbReference type="Proteomes" id="UP000004846">
    <property type="component" value="Unassembled WGS sequence"/>
</dbReference>